<dbReference type="SUPFAM" id="SSF52058">
    <property type="entry name" value="L domain-like"/>
    <property type="match status" value="1"/>
</dbReference>
<dbReference type="Pfam" id="PF13855">
    <property type="entry name" value="LRR_8"/>
    <property type="match status" value="1"/>
</dbReference>
<dbReference type="OrthoDB" id="6414855at2759"/>
<accession>A0A8X6PFG5</accession>
<organism evidence="4 5">
    <name type="scientific">Nephila pilipes</name>
    <name type="common">Giant wood spider</name>
    <name type="synonym">Nephila maculata</name>
    <dbReference type="NCBI Taxonomy" id="299642"/>
    <lineage>
        <taxon>Eukaryota</taxon>
        <taxon>Metazoa</taxon>
        <taxon>Ecdysozoa</taxon>
        <taxon>Arthropoda</taxon>
        <taxon>Chelicerata</taxon>
        <taxon>Arachnida</taxon>
        <taxon>Araneae</taxon>
        <taxon>Araneomorphae</taxon>
        <taxon>Entelegynae</taxon>
        <taxon>Araneoidea</taxon>
        <taxon>Nephilidae</taxon>
        <taxon>Nephila</taxon>
    </lineage>
</organism>
<dbReference type="Proteomes" id="UP000887013">
    <property type="component" value="Unassembled WGS sequence"/>
</dbReference>
<dbReference type="InterPro" id="IPR003591">
    <property type="entry name" value="Leu-rich_rpt_typical-subtyp"/>
</dbReference>
<dbReference type="PANTHER" id="PTHR24366:SF96">
    <property type="entry name" value="LEUCINE RICH REPEAT CONTAINING 53"/>
    <property type="match status" value="1"/>
</dbReference>
<keyword evidence="5" id="KW-1185">Reference proteome</keyword>
<proteinExistence type="predicted"/>
<evidence type="ECO:0000313" key="5">
    <source>
        <dbReference type="Proteomes" id="UP000887013"/>
    </source>
</evidence>
<evidence type="ECO:0000313" key="4">
    <source>
        <dbReference type="EMBL" id="GFT65074.1"/>
    </source>
</evidence>
<name>A0A8X6PFG5_NEPPI</name>
<dbReference type="SMART" id="SM00369">
    <property type="entry name" value="LRR_TYP"/>
    <property type="match status" value="3"/>
</dbReference>
<keyword evidence="1" id="KW-0433">Leucine-rich repeat</keyword>
<dbReference type="InterPro" id="IPR001611">
    <property type="entry name" value="Leu-rich_rpt"/>
</dbReference>
<evidence type="ECO:0000256" key="3">
    <source>
        <dbReference type="SAM" id="SignalP"/>
    </source>
</evidence>
<feature type="signal peptide" evidence="3">
    <location>
        <begin position="1"/>
        <end position="19"/>
    </location>
</feature>
<reference evidence="4" key="1">
    <citation type="submission" date="2020-08" db="EMBL/GenBank/DDBJ databases">
        <title>Multicomponent nature underlies the extraordinary mechanical properties of spider dragline silk.</title>
        <authorList>
            <person name="Kono N."/>
            <person name="Nakamura H."/>
            <person name="Mori M."/>
            <person name="Yoshida Y."/>
            <person name="Ohtoshi R."/>
            <person name="Malay A.D."/>
            <person name="Moran D.A.P."/>
            <person name="Tomita M."/>
            <person name="Numata K."/>
            <person name="Arakawa K."/>
        </authorList>
    </citation>
    <scope>NUCLEOTIDE SEQUENCE</scope>
</reference>
<dbReference type="InterPro" id="IPR032675">
    <property type="entry name" value="LRR_dom_sf"/>
</dbReference>
<feature type="chain" id="PRO_5036496264" evidence="3">
    <location>
        <begin position="20"/>
        <end position="342"/>
    </location>
</feature>
<evidence type="ECO:0000256" key="1">
    <source>
        <dbReference type="ARBA" id="ARBA00022614"/>
    </source>
</evidence>
<keyword evidence="3" id="KW-0732">Signal</keyword>
<evidence type="ECO:0000256" key="2">
    <source>
        <dbReference type="ARBA" id="ARBA00022737"/>
    </source>
</evidence>
<gene>
    <name evidence="4" type="primary">AVEN_264144_1</name>
    <name evidence="4" type="ORF">NPIL_87941</name>
</gene>
<dbReference type="AlphaFoldDB" id="A0A8X6PFG5"/>
<keyword evidence="2" id="KW-0677">Repeat</keyword>
<dbReference type="Gene3D" id="3.80.10.10">
    <property type="entry name" value="Ribonuclease Inhibitor"/>
    <property type="match status" value="1"/>
</dbReference>
<sequence length="342" mass="38857">MIREIVIVCVALTMVLCHAQDEDNSTLLEERQVPGDNPCNCYFKDSCGCICSRPISWAQFQILPQNFQPCRSFTLALRGGQFHSFPADYFYRVGHVQDFVLDVGSVSFQYLNDPDGESSPYNGVTFDVSAYLRMYQVSISRRWNWGAMYWLAPTSGNAFCEIQVVQSTVPLLSVDFGRICQGMVTVVNIISSGLYALENRVFVPFTKLTELDLSNNRIQDMRRSYFSYPARELQIINLSNNNIRSLPPDMFTQMPSLQNVNLRGNPINNLDERTFRPIFRTVQIVGLETLPLSCDCNARWLKEPAQLCGANVYGLAEAICNRPSRFKGYSFFNDTLPKDLVC</sequence>
<dbReference type="EMBL" id="BMAW01019745">
    <property type="protein sequence ID" value="GFT65074.1"/>
    <property type="molecule type" value="Genomic_DNA"/>
</dbReference>
<protein>
    <submittedName>
        <fullName evidence="4">Uncharacterized protein</fullName>
    </submittedName>
</protein>
<dbReference type="PANTHER" id="PTHR24366">
    <property type="entry name" value="IG(IMMUNOGLOBULIN) AND LRR(LEUCINE RICH REPEAT) DOMAINS"/>
    <property type="match status" value="1"/>
</dbReference>
<dbReference type="PROSITE" id="PS51450">
    <property type="entry name" value="LRR"/>
    <property type="match status" value="2"/>
</dbReference>
<comment type="caution">
    <text evidence="4">The sequence shown here is derived from an EMBL/GenBank/DDBJ whole genome shotgun (WGS) entry which is preliminary data.</text>
</comment>